<comment type="caution">
    <text evidence="1">The sequence shown here is derived from an EMBL/GenBank/DDBJ whole genome shotgun (WGS) entry which is preliminary data.</text>
</comment>
<organism evidence="1 2">
    <name type="scientific">Marinifilum caeruleilacunae</name>
    <dbReference type="NCBI Taxonomy" id="2499076"/>
    <lineage>
        <taxon>Bacteria</taxon>
        <taxon>Pseudomonadati</taxon>
        <taxon>Bacteroidota</taxon>
        <taxon>Bacteroidia</taxon>
        <taxon>Marinilabiliales</taxon>
        <taxon>Marinifilaceae</taxon>
    </lineage>
</organism>
<dbReference type="RefSeq" id="WP_171595865.1">
    <property type="nucleotide sequence ID" value="NZ_RZNH01000019.1"/>
</dbReference>
<dbReference type="EMBL" id="RZNH01000019">
    <property type="protein sequence ID" value="NOU60593.1"/>
    <property type="molecule type" value="Genomic_DNA"/>
</dbReference>
<protein>
    <submittedName>
        <fullName evidence="1">Uncharacterized protein</fullName>
    </submittedName>
</protein>
<proteinExistence type="predicted"/>
<evidence type="ECO:0000313" key="2">
    <source>
        <dbReference type="Proteomes" id="UP000732105"/>
    </source>
</evidence>
<evidence type="ECO:0000313" key="1">
    <source>
        <dbReference type="EMBL" id="NOU60593.1"/>
    </source>
</evidence>
<gene>
    <name evidence="1" type="ORF">ELS83_12250</name>
</gene>
<accession>A0ABX1WXH4</accession>
<keyword evidence="2" id="KW-1185">Reference proteome</keyword>
<dbReference type="Proteomes" id="UP000732105">
    <property type="component" value="Unassembled WGS sequence"/>
</dbReference>
<reference evidence="1 2" key="1">
    <citation type="submission" date="2018-12" db="EMBL/GenBank/DDBJ databases">
        <title>Marinifilum JC070 sp. nov., a marine bacterium isolated from Yongle Blue Hole in the South China Sea.</title>
        <authorList>
            <person name="Fu T."/>
        </authorList>
    </citation>
    <scope>NUCLEOTIDE SEQUENCE [LARGE SCALE GENOMIC DNA]</scope>
    <source>
        <strain evidence="1 2">JC070</strain>
    </source>
</reference>
<sequence length="80" mass="9596">MTTILRRDNTPTEELQEVVKRTFEGIEFSYKAVYYLDFEVDEYTGMINKEKLVKFYTSKQMNMNLKACKEAYSKAKFDRK</sequence>
<name>A0ABX1WXH4_9BACT</name>